<dbReference type="PANTHER" id="PTHR33308">
    <property type="entry name" value="PEPTIDOGLYCAN HYDROLASE FLGJ"/>
    <property type="match status" value="1"/>
</dbReference>
<dbReference type="EMBL" id="LWRY01000116">
    <property type="protein sequence ID" value="OCX72165.1"/>
    <property type="molecule type" value="Genomic_DNA"/>
</dbReference>
<name>A0A1C2I845_ACITH</name>
<comment type="caution">
    <text evidence="4">The sequence shown here is derived from an EMBL/GenBank/DDBJ whole genome shotgun (WGS) entry which is preliminary data.</text>
</comment>
<evidence type="ECO:0000313" key="4">
    <source>
        <dbReference type="EMBL" id="OCX72165.1"/>
    </source>
</evidence>
<evidence type="ECO:0000256" key="2">
    <source>
        <dbReference type="SAM" id="MobiDB-lite"/>
    </source>
</evidence>
<dbReference type="InterPro" id="IPR002901">
    <property type="entry name" value="MGlyc_endo_b_GlcNAc-like_dom"/>
</dbReference>
<dbReference type="Pfam" id="PF01832">
    <property type="entry name" value="Glucosaminidase"/>
    <property type="match status" value="1"/>
</dbReference>
<feature type="domain" description="Mannosyl-glycoprotein endo-beta-N-acetylglucosamidase-like" evidence="3">
    <location>
        <begin position="142"/>
        <end position="293"/>
    </location>
</feature>
<dbReference type="AlphaFoldDB" id="A0A1C2I845"/>
<proteinExistence type="predicted"/>
<keyword evidence="1" id="KW-0378">Hydrolase</keyword>
<evidence type="ECO:0000313" key="5">
    <source>
        <dbReference type="Proteomes" id="UP000095008"/>
    </source>
</evidence>
<organism evidence="4 5">
    <name type="scientific">Acidithiobacillus thiooxidans</name>
    <name type="common">Thiobacillus thiooxidans</name>
    <dbReference type="NCBI Taxonomy" id="930"/>
    <lineage>
        <taxon>Bacteria</taxon>
        <taxon>Pseudomonadati</taxon>
        <taxon>Pseudomonadota</taxon>
        <taxon>Acidithiobacillia</taxon>
        <taxon>Acidithiobacillales</taxon>
        <taxon>Acidithiobacillaceae</taxon>
        <taxon>Acidithiobacillus</taxon>
    </lineage>
</organism>
<keyword evidence="5" id="KW-1185">Reference proteome</keyword>
<protein>
    <recommendedName>
        <fullName evidence="3">Mannosyl-glycoprotein endo-beta-N-acetylglucosamidase-like domain-containing protein</fullName>
    </recommendedName>
</protein>
<dbReference type="Gene3D" id="1.10.530.10">
    <property type="match status" value="1"/>
</dbReference>
<evidence type="ECO:0000259" key="3">
    <source>
        <dbReference type="SMART" id="SM00047"/>
    </source>
</evidence>
<evidence type="ECO:0000256" key="1">
    <source>
        <dbReference type="ARBA" id="ARBA00022801"/>
    </source>
</evidence>
<accession>A0A1C2I845</accession>
<dbReference type="GO" id="GO:0004040">
    <property type="term" value="F:amidase activity"/>
    <property type="evidence" value="ECO:0007669"/>
    <property type="project" value="InterPro"/>
</dbReference>
<dbReference type="InterPro" id="IPR051056">
    <property type="entry name" value="Glycosyl_Hydrolase_73"/>
</dbReference>
<dbReference type="PANTHER" id="PTHR33308:SF9">
    <property type="entry name" value="PEPTIDOGLYCAN HYDROLASE FLGJ"/>
    <property type="match status" value="1"/>
</dbReference>
<gene>
    <name evidence="4" type="ORF">A6M23_10235</name>
</gene>
<feature type="region of interest" description="Disordered" evidence="2">
    <location>
        <begin position="19"/>
        <end position="41"/>
    </location>
</feature>
<reference evidence="4" key="1">
    <citation type="journal article" date="2016" name="Int. J. Mol. Sci.">
        <title>Comparative genomics of the extreme acidophile Acidithiobacillus thiooxidans reveals intraspecific divergence and niche adaptation.</title>
        <authorList>
            <person name="Zhang X."/>
            <person name="Feng X."/>
            <person name="Tao J."/>
            <person name="Ma L."/>
            <person name="Xiao Y."/>
            <person name="Liang Y."/>
            <person name="Liu X."/>
            <person name="Yin H."/>
        </authorList>
    </citation>
    <scope>NUCLEOTIDE SEQUENCE [LARGE SCALE GENOMIC DNA]</scope>
    <source>
        <strain evidence="4">DXS-W</strain>
    </source>
</reference>
<dbReference type="SMART" id="SM00047">
    <property type="entry name" value="LYZ2"/>
    <property type="match status" value="1"/>
</dbReference>
<dbReference type="Proteomes" id="UP000095008">
    <property type="component" value="Unassembled WGS sequence"/>
</dbReference>
<dbReference type="RefSeq" id="WP_065974196.1">
    <property type="nucleotide sequence ID" value="NZ_LWRY01000116.1"/>
</dbReference>
<sequence length="293" mass="30526">MAIITEALKPVPDSLATSQLGAVSRSAPPRKEGGAVTSQSSSEKKSLYFQKEMQAAQKFAAMFLDEVLQETMPNMFGSAVGAQSYQSMFIQSLASDMTKAGSGIGLMSLLEKSLHIPASAVKALQNQPAMLSSDSTVSGLSGRSAPNSADAQAFVKTLMPLVTEAGHALGVAPRLIMAQIALETGWGRSVVGNNLFGIKATPGASSVLADTHEADADGQLCPTIAAFRAFPDVSACIHYYVELLKAQYPGAVGVGDNMQAFAQGLVQGHYATDPDYAQKLVSLAQSPLLAGMP</sequence>
<dbReference type="OrthoDB" id="289937at2"/>